<accession>A0ABR1G4K2</accession>
<organism evidence="2 3">
    <name type="scientific">Aureococcus anophagefferens</name>
    <name type="common">Harmful bloom alga</name>
    <dbReference type="NCBI Taxonomy" id="44056"/>
    <lineage>
        <taxon>Eukaryota</taxon>
        <taxon>Sar</taxon>
        <taxon>Stramenopiles</taxon>
        <taxon>Ochrophyta</taxon>
        <taxon>Pelagophyceae</taxon>
        <taxon>Pelagomonadales</taxon>
        <taxon>Pelagomonadaceae</taxon>
        <taxon>Aureococcus</taxon>
    </lineage>
</organism>
<gene>
    <name evidence="2" type="ORF">SO694_00129058</name>
</gene>
<evidence type="ECO:0000313" key="2">
    <source>
        <dbReference type="EMBL" id="KAK7248261.1"/>
    </source>
</evidence>
<proteinExistence type="predicted"/>
<keyword evidence="3" id="KW-1185">Reference proteome</keyword>
<dbReference type="Proteomes" id="UP001363151">
    <property type="component" value="Unassembled WGS sequence"/>
</dbReference>
<feature type="region of interest" description="Disordered" evidence="1">
    <location>
        <begin position="42"/>
        <end position="65"/>
    </location>
</feature>
<protein>
    <submittedName>
        <fullName evidence="2">10-hydroxy-9-(Phosphonooxy)octadecanoate phosphatase</fullName>
    </submittedName>
</protein>
<sequence>MAAFGPIDVACAFDVEAGLARDGSASPRAPELAIAFADDSQLTASPRDHSSRRFRRRPAVCEHRRSRTPEGPALVMVANGADYLFRLWPLFLHKLAYARAAGLRPFLWIGELPPTLGRATKPTCLASAEAGRVPRRLGDSFYDGRVDRGDVGLVSNHYIKMPAALAVLADPTVDGLYFVDLDAAAPRPWDPAPLAPPGTDVAFHVEKSFFWRASGSRYYARSTAFAADFLARWFDNRCSFKDQYSLWHTILEVAGEAGCVAYDGELWRDLTYWEAKKLTFAAARGRFPGALDLACGSACPLAAQFDGCNRFDLLGDLVHATIPGNATRLREFRYVDGAGAVAALGVADGAPGLSDAGFLDSLGLG</sequence>
<comment type="caution">
    <text evidence="2">The sequence shown here is derived from an EMBL/GenBank/DDBJ whole genome shotgun (WGS) entry which is preliminary data.</text>
</comment>
<dbReference type="EMBL" id="JBBJCI010000118">
    <property type="protein sequence ID" value="KAK7248261.1"/>
    <property type="molecule type" value="Genomic_DNA"/>
</dbReference>
<evidence type="ECO:0000256" key="1">
    <source>
        <dbReference type="SAM" id="MobiDB-lite"/>
    </source>
</evidence>
<reference evidence="2 3" key="1">
    <citation type="submission" date="2024-03" db="EMBL/GenBank/DDBJ databases">
        <title>Aureococcus anophagefferens CCMP1851 and Kratosvirus quantuckense: Draft genome of a second virus-susceptible host strain in the model system.</title>
        <authorList>
            <person name="Chase E."/>
            <person name="Truchon A.R."/>
            <person name="Schepens W."/>
            <person name="Wilhelm S.W."/>
        </authorList>
    </citation>
    <scope>NUCLEOTIDE SEQUENCE [LARGE SCALE GENOMIC DNA]</scope>
    <source>
        <strain evidence="2 3">CCMP1851</strain>
    </source>
</reference>
<evidence type="ECO:0000313" key="3">
    <source>
        <dbReference type="Proteomes" id="UP001363151"/>
    </source>
</evidence>
<name>A0ABR1G4K2_AURAN</name>